<accession>A0A8J2Y527</accession>
<comment type="caution">
    <text evidence="3">The sequence shown here is derived from an EMBL/GenBank/DDBJ whole genome shotgun (WGS) entry which is preliminary data.</text>
</comment>
<keyword evidence="2" id="KW-0408">Iron</keyword>
<dbReference type="Gene3D" id="2.60.120.620">
    <property type="entry name" value="q2cbj1_9rhob like domain"/>
    <property type="match status" value="1"/>
</dbReference>
<reference evidence="3" key="2">
    <citation type="submission" date="2020-09" db="EMBL/GenBank/DDBJ databases">
        <authorList>
            <person name="Sun Q."/>
            <person name="Zhou Y."/>
        </authorList>
    </citation>
    <scope>NUCLEOTIDE SEQUENCE</scope>
    <source>
        <strain evidence="3">CGMCC 1.12921</strain>
    </source>
</reference>
<evidence type="ECO:0000256" key="2">
    <source>
        <dbReference type="ARBA" id="ARBA00023004"/>
    </source>
</evidence>
<dbReference type="EMBL" id="BMGH01000001">
    <property type="protein sequence ID" value="GGD07235.1"/>
    <property type="molecule type" value="Genomic_DNA"/>
</dbReference>
<dbReference type="AlphaFoldDB" id="A0A8J2Y527"/>
<evidence type="ECO:0000313" key="3">
    <source>
        <dbReference type="EMBL" id="GGD07235.1"/>
    </source>
</evidence>
<reference evidence="3" key="1">
    <citation type="journal article" date="2014" name="Int. J. Syst. Evol. Microbiol.">
        <title>Complete genome sequence of Corynebacterium casei LMG S-19264T (=DSM 44701T), isolated from a smear-ripened cheese.</title>
        <authorList>
            <consortium name="US DOE Joint Genome Institute (JGI-PGF)"/>
            <person name="Walter F."/>
            <person name="Albersmeier A."/>
            <person name="Kalinowski J."/>
            <person name="Ruckert C."/>
        </authorList>
    </citation>
    <scope>NUCLEOTIDE SEQUENCE</scope>
    <source>
        <strain evidence="3">CGMCC 1.12921</strain>
    </source>
</reference>
<dbReference type="InterPro" id="IPR008775">
    <property type="entry name" value="Phytyl_CoA_dOase-like"/>
</dbReference>
<evidence type="ECO:0000313" key="4">
    <source>
        <dbReference type="Proteomes" id="UP000613582"/>
    </source>
</evidence>
<dbReference type="SUPFAM" id="SSF51197">
    <property type="entry name" value="Clavaminate synthase-like"/>
    <property type="match status" value="1"/>
</dbReference>
<sequence>MTHKSGPSKKNQPDVIGYEDLRKDLAGTHKLENYERKADPADVERDWQALQRDGYVILEKLIPDAECDRIKQALTPLLSHTGRNAFEGKATQRLYSVLTKTRACDRLVDHPRILALLDRMFRPNYLLSQLQVINILPGETGQYLHPDDSFYPVPRPRPPLGAATVWAIDDFTAENGATNIVPGSETWGDDRQPTDTDQRIQAVMPRGSVVFYGGTLWHGGGENRSNASRLAVTAQYCEPWCRTQENFFLSTPKQLVRTLSPELQTMLGYSVMPPFMGMVNGMHPKRVLGED</sequence>
<dbReference type="PANTHER" id="PTHR20883:SF15">
    <property type="entry name" value="PHYTANOYL-COA DIOXYGENASE DOMAIN-CONTAINING PROTEIN 1"/>
    <property type="match status" value="1"/>
</dbReference>
<gene>
    <name evidence="3" type="ORF">GCM10011342_15050</name>
</gene>
<dbReference type="GO" id="GO:0016706">
    <property type="term" value="F:2-oxoglutarate-dependent dioxygenase activity"/>
    <property type="evidence" value="ECO:0007669"/>
    <property type="project" value="UniProtKB-ARBA"/>
</dbReference>
<protein>
    <recommendedName>
        <fullName evidence="5">Phytanoyl-CoA dioxygenase</fullName>
    </recommendedName>
</protein>
<dbReference type="Proteomes" id="UP000613582">
    <property type="component" value="Unassembled WGS sequence"/>
</dbReference>
<evidence type="ECO:0000256" key="1">
    <source>
        <dbReference type="ARBA" id="ARBA00022723"/>
    </source>
</evidence>
<proteinExistence type="predicted"/>
<keyword evidence="1" id="KW-0479">Metal-binding</keyword>
<organism evidence="3 4">
    <name type="scientific">Aquisalinus flavus</name>
    <dbReference type="NCBI Taxonomy" id="1526572"/>
    <lineage>
        <taxon>Bacteria</taxon>
        <taxon>Pseudomonadati</taxon>
        <taxon>Pseudomonadota</taxon>
        <taxon>Alphaproteobacteria</taxon>
        <taxon>Parvularculales</taxon>
        <taxon>Parvularculaceae</taxon>
        <taxon>Aquisalinus</taxon>
    </lineage>
</organism>
<name>A0A8J2Y527_9PROT</name>
<keyword evidence="4" id="KW-1185">Reference proteome</keyword>
<dbReference type="RefSeq" id="WP_188159011.1">
    <property type="nucleotide sequence ID" value="NZ_BMGH01000001.1"/>
</dbReference>
<dbReference type="Pfam" id="PF05721">
    <property type="entry name" value="PhyH"/>
    <property type="match status" value="1"/>
</dbReference>
<evidence type="ECO:0008006" key="5">
    <source>
        <dbReference type="Google" id="ProtNLM"/>
    </source>
</evidence>
<dbReference type="GO" id="GO:0005506">
    <property type="term" value="F:iron ion binding"/>
    <property type="evidence" value="ECO:0007669"/>
    <property type="project" value="UniProtKB-ARBA"/>
</dbReference>
<dbReference type="PANTHER" id="PTHR20883">
    <property type="entry name" value="PHYTANOYL-COA DIOXYGENASE DOMAIN CONTAINING 1"/>
    <property type="match status" value="1"/>
</dbReference>